<keyword evidence="2" id="KW-1185">Reference proteome</keyword>
<comment type="caution">
    <text evidence="1">The sequence shown here is derived from an EMBL/GenBank/DDBJ whole genome shotgun (WGS) entry which is preliminary data.</text>
</comment>
<organism evidence="1 2">
    <name type="scientific">Camellia lanceoleosa</name>
    <dbReference type="NCBI Taxonomy" id="1840588"/>
    <lineage>
        <taxon>Eukaryota</taxon>
        <taxon>Viridiplantae</taxon>
        <taxon>Streptophyta</taxon>
        <taxon>Embryophyta</taxon>
        <taxon>Tracheophyta</taxon>
        <taxon>Spermatophyta</taxon>
        <taxon>Magnoliopsida</taxon>
        <taxon>eudicotyledons</taxon>
        <taxon>Gunneridae</taxon>
        <taxon>Pentapetalae</taxon>
        <taxon>asterids</taxon>
        <taxon>Ericales</taxon>
        <taxon>Theaceae</taxon>
        <taxon>Camellia</taxon>
    </lineage>
</organism>
<gene>
    <name evidence="1" type="ORF">LOK49_LG14G01179</name>
</gene>
<sequence>MFNNSDGVLDLPIRMGCISVGSKLYMIGDVYALDFDRRGCASIRVCKNGGGDDIPRMLVPKFSPLVINLDEKIYVVARRPSCKYDKPLELPVFKVFDPLLKSWKALPHPPWTDPAQFKIGSDYMHHHFVWAHKIVCCTILVSSFLTLVWRNGSSLKSAYPLSL</sequence>
<dbReference type="EMBL" id="CM045772">
    <property type="protein sequence ID" value="KAI7985405.1"/>
    <property type="molecule type" value="Genomic_DNA"/>
</dbReference>
<protein>
    <submittedName>
        <fullName evidence="1">F-box/kelch-repeat protein</fullName>
    </submittedName>
</protein>
<dbReference type="Proteomes" id="UP001060215">
    <property type="component" value="Chromosome 15"/>
</dbReference>
<evidence type="ECO:0000313" key="1">
    <source>
        <dbReference type="EMBL" id="KAI7985405.1"/>
    </source>
</evidence>
<evidence type="ECO:0000313" key="2">
    <source>
        <dbReference type="Proteomes" id="UP001060215"/>
    </source>
</evidence>
<name>A0ACC0FA45_9ERIC</name>
<accession>A0ACC0FA45</accession>
<proteinExistence type="predicted"/>
<reference evidence="1 2" key="1">
    <citation type="journal article" date="2022" name="Plant J.">
        <title>Chromosome-level genome of Camellia lanceoleosa provides a valuable resource for understanding genome evolution and self-incompatibility.</title>
        <authorList>
            <person name="Gong W."/>
            <person name="Xiao S."/>
            <person name="Wang L."/>
            <person name="Liao Z."/>
            <person name="Chang Y."/>
            <person name="Mo W."/>
            <person name="Hu G."/>
            <person name="Li W."/>
            <person name="Zhao G."/>
            <person name="Zhu H."/>
            <person name="Hu X."/>
            <person name="Ji K."/>
            <person name="Xiang X."/>
            <person name="Song Q."/>
            <person name="Yuan D."/>
            <person name="Jin S."/>
            <person name="Zhang L."/>
        </authorList>
    </citation>
    <scope>NUCLEOTIDE SEQUENCE [LARGE SCALE GENOMIC DNA]</scope>
    <source>
        <strain evidence="1">SQ_2022a</strain>
    </source>
</reference>